<name>A0A3P6RY47_CYLGO</name>
<gene>
    <name evidence="5" type="ORF">CGOC_LOCUS5256</name>
</gene>
<dbReference type="PANTHER" id="PTHR10242:SF2">
    <property type="entry name" value="N-GLYCOSYLASE_DNA LYASE"/>
    <property type="match status" value="1"/>
</dbReference>
<dbReference type="OrthoDB" id="238681at2759"/>
<organism evidence="5 6">
    <name type="scientific">Cylicostephanus goldi</name>
    <name type="common">Nematode worm</name>
    <dbReference type="NCBI Taxonomy" id="71465"/>
    <lineage>
        <taxon>Eukaryota</taxon>
        <taxon>Metazoa</taxon>
        <taxon>Ecdysozoa</taxon>
        <taxon>Nematoda</taxon>
        <taxon>Chromadorea</taxon>
        <taxon>Rhabditida</taxon>
        <taxon>Rhabditina</taxon>
        <taxon>Rhabditomorpha</taxon>
        <taxon>Strongyloidea</taxon>
        <taxon>Strongylidae</taxon>
        <taxon>Cylicostephanus</taxon>
    </lineage>
</organism>
<dbReference type="EMBL" id="UYRV01015669">
    <property type="protein sequence ID" value="VDK61273.1"/>
    <property type="molecule type" value="Genomic_DNA"/>
</dbReference>
<comment type="similarity">
    <text evidence="1">Belongs to the type-1 OGG1 family.</text>
</comment>
<dbReference type="InterPro" id="IPR052054">
    <property type="entry name" value="Oxidative_DNA_repair_enzyme"/>
</dbReference>
<dbReference type="GO" id="GO:0034039">
    <property type="term" value="F:8-oxo-7,8-dihydroguanine DNA N-glycosylase activity"/>
    <property type="evidence" value="ECO:0007669"/>
    <property type="project" value="TreeGrafter"/>
</dbReference>
<evidence type="ECO:0000256" key="1">
    <source>
        <dbReference type="ARBA" id="ARBA00010679"/>
    </source>
</evidence>
<accession>A0A3P6RY47</accession>
<feature type="domain" description="HhH-GPD" evidence="4">
    <location>
        <begin position="19"/>
        <end position="156"/>
    </location>
</feature>
<dbReference type="PANTHER" id="PTHR10242">
    <property type="entry name" value="8-OXOGUANINE DNA GLYCOSYLASE"/>
    <property type="match status" value="1"/>
</dbReference>
<dbReference type="SMART" id="SM00478">
    <property type="entry name" value="ENDO3c"/>
    <property type="match status" value="1"/>
</dbReference>
<keyword evidence="6" id="KW-1185">Reference proteome</keyword>
<dbReference type="InterPro" id="IPR023170">
    <property type="entry name" value="HhH_base_excis_C"/>
</dbReference>
<comment type="catalytic activity">
    <reaction evidence="3">
        <text>2'-deoxyribonucleotide-(2'-deoxyribose 5'-phosphate)-2'-deoxyribonucleotide-DNA = a 3'-end 2'-deoxyribonucleotide-(2,3-dehydro-2,3-deoxyribose 5'-phosphate)-DNA + a 5'-end 5'-phospho-2'-deoxyribonucleoside-DNA + H(+)</text>
        <dbReference type="Rhea" id="RHEA:66592"/>
        <dbReference type="Rhea" id="RHEA-COMP:13180"/>
        <dbReference type="Rhea" id="RHEA-COMP:16897"/>
        <dbReference type="Rhea" id="RHEA-COMP:17067"/>
        <dbReference type="ChEBI" id="CHEBI:15378"/>
        <dbReference type="ChEBI" id="CHEBI:136412"/>
        <dbReference type="ChEBI" id="CHEBI:157695"/>
        <dbReference type="ChEBI" id="CHEBI:167181"/>
        <dbReference type="EC" id="4.2.99.18"/>
    </reaction>
</comment>
<dbReference type="Proteomes" id="UP000271889">
    <property type="component" value="Unassembled WGS sequence"/>
</dbReference>
<evidence type="ECO:0000256" key="3">
    <source>
        <dbReference type="ARBA" id="ARBA00044632"/>
    </source>
</evidence>
<dbReference type="InterPro" id="IPR003265">
    <property type="entry name" value="HhH-GPD_domain"/>
</dbReference>
<evidence type="ECO:0000259" key="4">
    <source>
        <dbReference type="SMART" id="SM00478"/>
    </source>
</evidence>
<evidence type="ECO:0000256" key="2">
    <source>
        <dbReference type="ARBA" id="ARBA00012720"/>
    </source>
</evidence>
<reference evidence="5 6" key="1">
    <citation type="submission" date="2018-11" db="EMBL/GenBank/DDBJ databases">
        <authorList>
            <consortium name="Pathogen Informatics"/>
        </authorList>
    </citation>
    <scope>NUCLEOTIDE SEQUENCE [LARGE SCALE GENOMIC DNA]</scope>
</reference>
<evidence type="ECO:0000313" key="5">
    <source>
        <dbReference type="EMBL" id="VDK61273.1"/>
    </source>
</evidence>
<dbReference type="Gene3D" id="1.10.340.30">
    <property type="entry name" value="Hypothetical protein, domain 2"/>
    <property type="match status" value="1"/>
</dbReference>
<dbReference type="InterPro" id="IPR011257">
    <property type="entry name" value="DNA_glycosylase"/>
</dbReference>
<dbReference type="AlphaFoldDB" id="A0A3P6RY47"/>
<dbReference type="Gene3D" id="1.10.1670.10">
    <property type="entry name" value="Helix-hairpin-Helix base-excision DNA repair enzymes (C-terminal)"/>
    <property type="match status" value="1"/>
</dbReference>
<dbReference type="SUPFAM" id="SSF48150">
    <property type="entry name" value="DNA-glycosylase"/>
    <property type="match status" value="1"/>
</dbReference>
<evidence type="ECO:0000313" key="6">
    <source>
        <dbReference type="Proteomes" id="UP000271889"/>
    </source>
</evidence>
<dbReference type="EC" id="4.2.99.18" evidence="2"/>
<proteinExistence type="inferred from homology"/>
<sequence>MVNKLAKLYGDPIVFDSPSQYTCVLEKYPELGYAFPTLPQLTAVQDELTASMFSETVRKLGKMPANTLEDLARLPCDEIRKALRGFSGVGPKVAECVALMAMGQNQCVPIDRHVFEITKRYFLPHLKESALTENLNRRLMQFYEEKFGAYAGWAQAVLFNQQLEKFIRDPVATVKSKRLKSVTVAKITKKKVK</sequence>
<dbReference type="GO" id="GO:0006285">
    <property type="term" value="P:base-excision repair, AP site formation"/>
    <property type="evidence" value="ECO:0007669"/>
    <property type="project" value="TreeGrafter"/>
</dbReference>
<dbReference type="GO" id="GO:0140078">
    <property type="term" value="F:class I DNA-(apurinic or apyrimidinic site) endonuclease activity"/>
    <property type="evidence" value="ECO:0007669"/>
    <property type="project" value="UniProtKB-EC"/>
</dbReference>
<protein>
    <recommendedName>
        <fullName evidence="2">DNA-(apurinic or apyrimidinic site) lyase</fullName>
        <ecNumber evidence="2">4.2.99.18</ecNumber>
    </recommendedName>
</protein>
<dbReference type="GO" id="GO:0005634">
    <property type="term" value="C:nucleus"/>
    <property type="evidence" value="ECO:0007669"/>
    <property type="project" value="TreeGrafter"/>
</dbReference>
<feature type="non-terminal residue" evidence="5">
    <location>
        <position position="193"/>
    </location>
</feature>